<dbReference type="SUPFAM" id="SSF53756">
    <property type="entry name" value="UDP-Glycosyltransferase/glycogen phosphorylase"/>
    <property type="match status" value="1"/>
</dbReference>
<evidence type="ECO:0000313" key="10">
    <source>
        <dbReference type="Proteomes" id="UP001321125"/>
    </source>
</evidence>
<evidence type="ECO:0000256" key="5">
    <source>
        <dbReference type="ARBA" id="ARBA00031445"/>
    </source>
</evidence>
<organism evidence="9 10">
    <name type="scientific">Vreelandella janggokensis</name>
    <dbReference type="NCBI Taxonomy" id="370767"/>
    <lineage>
        <taxon>Bacteria</taxon>
        <taxon>Pseudomonadati</taxon>
        <taxon>Pseudomonadota</taxon>
        <taxon>Gammaproteobacteria</taxon>
        <taxon>Oceanospirillales</taxon>
        <taxon>Halomonadaceae</taxon>
        <taxon>Vreelandella</taxon>
    </lineage>
</organism>
<comment type="pathway">
    <text evidence="1 7">Bacterial outer membrane biogenesis; LPS core biosynthesis.</text>
</comment>
<accession>A0ABT4IVH5</accession>
<evidence type="ECO:0000256" key="7">
    <source>
        <dbReference type="RuleBase" id="RU365103"/>
    </source>
</evidence>
<comment type="similarity">
    <text evidence="7">Belongs to the glycosyltransferase group 1 family.</text>
</comment>
<keyword evidence="10" id="KW-1185">Reference proteome</keyword>
<gene>
    <name evidence="9" type="primary">waaA</name>
    <name evidence="9" type="ORF">L0635_11295</name>
</gene>
<comment type="catalytic activity">
    <reaction evidence="6 7">
        <text>lipid IVA (E. coli) + CMP-3-deoxy-beta-D-manno-octulosonate = alpha-Kdo-(2-&gt;6)-lipid IVA (E. coli) + CMP + H(+)</text>
        <dbReference type="Rhea" id="RHEA:28066"/>
        <dbReference type="ChEBI" id="CHEBI:15378"/>
        <dbReference type="ChEBI" id="CHEBI:58603"/>
        <dbReference type="ChEBI" id="CHEBI:60364"/>
        <dbReference type="ChEBI" id="CHEBI:60377"/>
        <dbReference type="ChEBI" id="CHEBI:85987"/>
        <dbReference type="EC" id="2.4.99.12"/>
    </reaction>
</comment>
<comment type="subcellular location">
    <subcellularLocation>
        <location evidence="7">Cell membrane</location>
    </subcellularLocation>
</comment>
<dbReference type="EC" id="2.4.99.12" evidence="2 7"/>
<keyword evidence="4 7" id="KW-0808">Transferase</keyword>
<dbReference type="EMBL" id="JAKNQU010000003">
    <property type="protein sequence ID" value="MCZ0927671.1"/>
    <property type="molecule type" value="Genomic_DNA"/>
</dbReference>
<dbReference type="InterPro" id="IPR038107">
    <property type="entry name" value="Glycos_transf_N_sf"/>
</dbReference>
<evidence type="ECO:0000256" key="2">
    <source>
        <dbReference type="ARBA" id="ARBA00012621"/>
    </source>
</evidence>
<dbReference type="PANTHER" id="PTHR42755">
    <property type="entry name" value="3-DEOXY-MANNO-OCTULOSONATE CYTIDYLYLTRANSFERASE"/>
    <property type="match status" value="1"/>
</dbReference>
<dbReference type="PANTHER" id="PTHR42755:SF1">
    <property type="entry name" value="3-DEOXY-D-MANNO-OCTULOSONIC ACID TRANSFERASE, MITOCHONDRIAL-RELATED"/>
    <property type="match status" value="1"/>
</dbReference>
<dbReference type="GO" id="GO:0043842">
    <property type="term" value="F:Kdo transferase activity"/>
    <property type="evidence" value="ECO:0007669"/>
    <property type="project" value="UniProtKB-EC"/>
</dbReference>
<dbReference type="InterPro" id="IPR007507">
    <property type="entry name" value="Glycos_transf_N"/>
</dbReference>
<dbReference type="Proteomes" id="UP001321125">
    <property type="component" value="Unassembled WGS sequence"/>
</dbReference>
<dbReference type="InterPro" id="IPR039901">
    <property type="entry name" value="Kdotransferase"/>
</dbReference>
<comment type="function">
    <text evidence="7">Involved in lipopolysaccharide (LPS) biosynthesis. Catalyzes the transfer of 3-deoxy-D-manno-octulosonate (Kdo) residue(s) from CMP-Kdo to lipid IV(A), the tetraacyldisaccharide-1,4'-bisphosphate precursor of lipid A.</text>
</comment>
<proteinExistence type="inferred from homology"/>
<evidence type="ECO:0000313" key="9">
    <source>
        <dbReference type="EMBL" id="MCZ0927671.1"/>
    </source>
</evidence>
<keyword evidence="9" id="KW-0328">Glycosyltransferase</keyword>
<reference evidence="9 10" key="1">
    <citation type="submission" date="2022-02" db="EMBL/GenBank/DDBJ databases">
        <title>Study of halophilic communities from a Mexican lake.</title>
        <authorList>
            <person name="Hernandez-Soto L.M."/>
            <person name="Martinez-Abarca F."/>
            <person name="Ramirez-Saad H.C."/>
            <person name="Aguirre-Garrido J.F."/>
        </authorList>
    </citation>
    <scope>NUCLEOTIDE SEQUENCE [LARGE SCALE GENOMIC DNA]</scope>
    <source>
        <strain evidence="9 10">Hjan13</strain>
    </source>
</reference>
<protein>
    <recommendedName>
        <fullName evidence="3 7">3-deoxy-D-manno-octulosonic acid transferase</fullName>
        <shortName evidence="7">Kdo transferase</shortName>
        <ecNumber evidence="2 7">2.4.99.12</ecNumber>
    </recommendedName>
    <alternativeName>
        <fullName evidence="5 7">Lipid IV(A) 3-deoxy-D-manno-octulosonic acid transferase</fullName>
    </alternativeName>
</protein>
<feature type="domain" description="3-deoxy-D-manno-octulosonic-acid transferase N-terminal" evidence="8">
    <location>
        <begin position="38"/>
        <end position="219"/>
    </location>
</feature>
<name>A0ABT4IVH5_9GAMM</name>
<evidence type="ECO:0000256" key="3">
    <source>
        <dbReference type="ARBA" id="ARBA00019077"/>
    </source>
</evidence>
<dbReference type="RefSeq" id="WP_199284392.1">
    <property type="nucleotide sequence ID" value="NZ_JAKNQT010000002.1"/>
</dbReference>
<evidence type="ECO:0000259" key="8">
    <source>
        <dbReference type="Pfam" id="PF04413"/>
    </source>
</evidence>
<evidence type="ECO:0000256" key="4">
    <source>
        <dbReference type="ARBA" id="ARBA00022679"/>
    </source>
</evidence>
<evidence type="ECO:0000256" key="1">
    <source>
        <dbReference type="ARBA" id="ARBA00004713"/>
    </source>
</evidence>
<keyword evidence="7" id="KW-1003">Cell membrane</keyword>
<dbReference type="Gene3D" id="3.40.50.11720">
    <property type="entry name" value="3-Deoxy-D-manno-octulosonic-acid transferase, N-terminal domain"/>
    <property type="match status" value="1"/>
</dbReference>
<keyword evidence="7" id="KW-0472">Membrane</keyword>
<dbReference type="NCBIfam" id="NF004388">
    <property type="entry name" value="PRK05749.1-4"/>
    <property type="match status" value="1"/>
</dbReference>
<comment type="caution">
    <text evidence="9">The sequence shown here is derived from an EMBL/GenBank/DDBJ whole genome shotgun (WGS) entry which is preliminary data.</text>
</comment>
<sequence>MAAPNWPRLAYSAALYALSPLIMWRIWREQVPTYSRLQRLGMCLDPLPSAPRLWLHCASVGEVRAARPLIEGLLERYPRHSLLITTMTATGAQQAQALIHEQPESEQKRLVHRFLPLDYPGAARRFVDRVKPAMALLFETELWPNLLHACRCQTVPVAVVNGRLSSGAYQRYRRWRPLMTDALANVSWLAAKSPEDAERFNALGCRAEVTSVVGSLKFEIPPQDKVFEEGEYLHRQWGGRPVWVAGSTRDGEETLLLEAHAQLRKRHPNALLVLVPRHPQRFDEVAYLCRDEGWLLSRRSEQQVVTEQTQVYLADTLGELALLYAAGSVAYVGGSLVPLGGQNVLEPAALGRPVLSGPSIENFTDVAEPLLAAGALVLVDSPDALAEMLMSYFDHPCDAQQKGQAGLAVINAQQGALKRTLHGLGKLVPQSLAVSPD</sequence>
<dbReference type="Pfam" id="PF04413">
    <property type="entry name" value="Glycos_transf_N"/>
    <property type="match status" value="1"/>
</dbReference>
<dbReference type="Gene3D" id="3.40.50.2000">
    <property type="entry name" value="Glycogen Phosphorylase B"/>
    <property type="match status" value="1"/>
</dbReference>
<evidence type="ECO:0000256" key="6">
    <source>
        <dbReference type="ARBA" id="ARBA00049183"/>
    </source>
</evidence>
<keyword evidence="7" id="KW-0448">Lipopolysaccharide biosynthesis</keyword>